<proteinExistence type="predicted"/>
<reference evidence="3 4" key="1">
    <citation type="submission" date="2018-08" db="EMBL/GenBank/DDBJ databases">
        <title>Aphanomyces genome sequencing and annotation.</title>
        <authorList>
            <person name="Minardi D."/>
            <person name="Oidtmann B."/>
            <person name="Van Der Giezen M."/>
            <person name="Studholme D.J."/>
        </authorList>
    </citation>
    <scope>NUCLEOTIDE SEQUENCE [LARGE SCALE GENOMIC DNA]</scope>
    <source>
        <strain evidence="2 4">Si</strain>
        <strain evidence="1 3">Yx</strain>
    </source>
</reference>
<gene>
    <name evidence="1" type="ORF">DYB25_011362</name>
    <name evidence="2" type="ORF">DYB34_014268</name>
</gene>
<protein>
    <submittedName>
        <fullName evidence="1">Uncharacterized protein</fullName>
    </submittedName>
</protein>
<evidence type="ECO:0000313" key="3">
    <source>
        <dbReference type="Proteomes" id="UP000266239"/>
    </source>
</evidence>
<accession>A0A397BEW9</accession>
<evidence type="ECO:0000313" key="1">
    <source>
        <dbReference type="EMBL" id="RHY17373.1"/>
    </source>
</evidence>
<sequence length="126" mass="13831">MQTAAGPVQVPGKRCCYVVDDGDEFLVSNNTLKTIGIDIDWLLEQVARLQVDDDGDALEELGGDCVDEVEEALQGKIDGAVDNGFPKEHVKSLWDVLSKHDIWRLKFDGADPPAKVKPLKETPRDG</sequence>
<dbReference type="EMBL" id="QUTA01005061">
    <property type="protein sequence ID" value="RHY17373.1"/>
    <property type="molecule type" value="Genomic_DNA"/>
</dbReference>
<comment type="caution">
    <text evidence="1">The sequence shown here is derived from an EMBL/GenBank/DDBJ whole genome shotgun (WGS) entry which is preliminary data.</text>
</comment>
<evidence type="ECO:0000313" key="2">
    <source>
        <dbReference type="EMBL" id="RHY44419.1"/>
    </source>
</evidence>
<name>A0A397BEW9_APHAT</name>
<dbReference type="Proteomes" id="UP000266239">
    <property type="component" value="Unassembled WGS sequence"/>
</dbReference>
<organism evidence="1 3">
    <name type="scientific">Aphanomyces astaci</name>
    <name type="common">Crayfish plague agent</name>
    <dbReference type="NCBI Taxonomy" id="112090"/>
    <lineage>
        <taxon>Eukaryota</taxon>
        <taxon>Sar</taxon>
        <taxon>Stramenopiles</taxon>
        <taxon>Oomycota</taxon>
        <taxon>Saprolegniomycetes</taxon>
        <taxon>Saprolegniales</taxon>
        <taxon>Verrucalvaceae</taxon>
        <taxon>Aphanomyces</taxon>
    </lineage>
</organism>
<evidence type="ECO:0000313" key="4">
    <source>
        <dbReference type="Proteomes" id="UP000283543"/>
    </source>
</evidence>
<dbReference type="AlphaFoldDB" id="A0A397BEW9"/>
<dbReference type="Proteomes" id="UP000283543">
    <property type="component" value="Unassembled WGS sequence"/>
</dbReference>
<dbReference type="EMBL" id="QUTB01007834">
    <property type="protein sequence ID" value="RHY44419.1"/>
    <property type="molecule type" value="Genomic_DNA"/>
</dbReference>